<reference evidence="3 4" key="1">
    <citation type="submission" date="2017-02" db="EMBL/GenBank/DDBJ databases">
        <authorList>
            <person name="Peterson S.W."/>
        </authorList>
    </citation>
    <scope>NUCLEOTIDE SEQUENCE [LARGE SCALE GENOMIC DNA]</scope>
    <source>
        <strain evidence="3 4">42ea</strain>
    </source>
</reference>
<dbReference type="Pfam" id="PF01051">
    <property type="entry name" value="Rep3_N"/>
    <property type="match status" value="1"/>
</dbReference>
<feature type="domain" description="Initiator Rep protein WH1" evidence="2">
    <location>
        <begin position="23"/>
        <end position="168"/>
    </location>
</feature>
<dbReference type="SUPFAM" id="SSF46785">
    <property type="entry name" value="Winged helix' DNA-binding domain"/>
    <property type="match status" value="2"/>
</dbReference>
<evidence type="ECO:0000256" key="1">
    <source>
        <dbReference type="ARBA" id="ARBA00038283"/>
    </source>
</evidence>
<accession>A0A1R4KMJ0</accession>
<dbReference type="InterPro" id="IPR036390">
    <property type="entry name" value="WH_DNA-bd_sf"/>
</dbReference>
<dbReference type="InterPro" id="IPR000525">
    <property type="entry name" value="Initiator_Rep_WH1"/>
</dbReference>
<dbReference type="RefSeq" id="WP_087060278.1">
    <property type="nucleotide sequence ID" value="NZ_FUKW01000167.1"/>
</dbReference>
<evidence type="ECO:0000259" key="2">
    <source>
        <dbReference type="Pfam" id="PF01051"/>
    </source>
</evidence>
<name>A0A1R4KMJ0_9LACT</name>
<protein>
    <submittedName>
        <fullName evidence="3">Initiator RepB protein family</fullName>
    </submittedName>
</protein>
<sequence>MNEFFSSDRDFSEDVVKQQSMVVAQHNDLITKAKYDLTTNEIKVMDYIISKIKPDDEEFDTVHSSLYEISNVLGLKRSGRTYNQLTNTLRNLRQKEVIIYNEDTETATVTGWLQEFDVTRTGQVEAKISLKLAPYLLELKSKGHYTQHVLSDTIQLDSKYSIRLYKLMREADKNRGKIAPVIKHTPEELAVLMSAPKSYASWGRLNDKVIKPAIDEINLKIIDMDLELHTKKRGRKVVEVEIYNTFYPRKHSIKNPVPMTNWLNK</sequence>
<dbReference type="EMBL" id="FUKW01000167">
    <property type="protein sequence ID" value="SJN45586.1"/>
    <property type="molecule type" value="Genomic_DNA"/>
</dbReference>
<dbReference type="GO" id="GO:0006270">
    <property type="term" value="P:DNA replication initiation"/>
    <property type="evidence" value="ECO:0007669"/>
    <property type="project" value="InterPro"/>
</dbReference>
<dbReference type="Gene3D" id="1.10.10.10">
    <property type="entry name" value="Winged helix-like DNA-binding domain superfamily/Winged helix DNA-binding domain"/>
    <property type="match status" value="2"/>
</dbReference>
<comment type="similarity">
    <text evidence="1">Belongs to the initiator RepB protein family.</text>
</comment>
<gene>
    <name evidence="3" type="ORF">FM115_11175</name>
</gene>
<dbReference type="InterPro" id="IPR036388">
    <property type="entry name" value="WH-like_DNA-bd_sf"/>
</dbReference>
<dbReference type="Pfam" id="PF21205">
    <property type="entry name" value="Rep3_C"/>
    <property type="match status" value="1"/>
</dbReference>
<dbReference type="GO" id="GO:0003887">
    <property type="term" value="F:DNA-directed DNA polymerase activity"/>
    <property type="evidence" value="ECO:0007669"/>
    <property type="project" value="InterPro"/>
</dbReference>
<proteinExistence type="inferred from homology"/>
<organism evidence="3 4">
    <name type="scientific">Marinilactibacillus psychrotolerans 42ea</name>
    <dbReference type="NCBI Taxonomy" id="1255609"/>
    <lineage>
        <taxon>Bacteria</taxon>
        <taxon>Bacillati</taxon>
        <taxon>Bacillota</taxon>
        <taxon>Bacilli</taxon>
        <taxon>Lactobacillales</taxon>
        <taxon>Carnobacteriaceae</taxon>
        <taxon>Marinilactibacillus</taxon>
    </lineage>
</organism>
<dbReference type="AlphaFoldDB" id="A0A1R4KMJ0"/>
<evidence type="ECO:0000313" key="3">
    <source>
        <dbReference type="EMBL" id="SJN45586.1"/>
    </source>
</evidence>
<evidence type="ECO:0000313" key="4">
    <source>
        <dbReference type="Proteomes" id="UP000195611"/>
    </source>
</evidence>
<dbReference type="Proteomes" id="UP000195611">
    <property type="component" value="Unassembled WGS sequence"/>
</dbReference>